<name>A0A4Y2P3B0_ARAVE</name>
<evidence type="ECO:0000313" key="1">
    <source>
        <dbReference type="EMBL" id="GBN45864.1"/>
    </source>
</evidence>
<protein>
    <submittedName>
        <fullName evidence="1">Uncharacterized protein</fullName>
    </submittedName>
</protein>
<keyword evidence="2" id="KW-1185">Reference proteome</keyword>
<proteinExistence type="predicted"/>
<evidence type="ECO:0000313" key="2">
    <source>
        <dbReference type="Proteomes" id="UP000499080"/>
    </source>
</evidence>
<dbReference type="AlphaFoldDB" id="A0A4Y2P3B0"/>
<accession>A0A4Y2P3B0</accession>
<reference evidence="1 2" key="1">
    <citation type="journal article" date="2019" name="Sci. Rep.">
        <title>Orb-weaving spider Araneus ventricosus genome elucidates the spidroin gene catalogue.</title>
        <authorList>
            <person name="Kono N."/>
            <person name="Nakamura H."/>
            <person name="Ohtoshi R."/>
            <person name="Moran D.A.P."/>
            <person name="Shinohara A."/>
            <person name="Yoshida Y."/>
            <person name="Fujiwara M."/>
            <person name="Mori M."/>
            <person name="Tomita M."/>
            <person name="Arakawa K."/>
        </authorList>
    </citation>
    <scope>NUCLEOTIDE SEQUENCE [LARGE SCALE GENOMIC DNA]</scope>
</reference>
<organism evidence="1 2">
    <name type="scientific">Araneus ventricosus</name>
    <name type="common">Orbweaver spider</name>
    <name type="synonym">Epeira ventricosa</name>
    <dbReference type="NCBI Taxonomy" id="182803"/>
    <lineage>
        <taxon>Eukaryota</taxon>
        <taxon>Metazoa</taxon>
        <taxon>Ecdysozoa</taxon>
        <taxon>Arthropoda</taxon>
        <taxon>Chelicerata</taxon>
        <taxon>Arachnida</taxon>
        <taxon>Araneae</taxon>
        <taxon>Araneomorphae</taxon>
        <taxon>Entelegynae</taxon>
        <taxon>Araneoidea</taxon>
        <taxon>Araneidae</taxon>
        <taxon>Araneus</taxon>
    </lineage>
</organism>
<comment type="caution">
    <text evidence="1">The sequence shown here is derived from an EMBL/GenBank/DDBJ whole genome shotgun (WGS) entry which is preliminary data.</text>
</comment>
<sequence length="91" mass="10193">MAEEYGSEEDYVLSSVREASFYLLVDIAQTIGGFPPSETQMQSSSSHGKTVYCHVSKMRQSSTQMIPKISKATDDVRLAVYHEFLGHELKC</sequence>
<dbReference type="EMBL" id="BGPR01010373">
    <property type="protein sequence ID" value="GBN45864.1"/>
    <property type="molecule type" value="Genomic_DNA"/>
</dbReference>
<dbReference type="Proteomes" id="UP000499080">
    <property type="component" value="Unassembled WGS sequence"/>
</dbReference>
<gene>
    <name evidence="1" type="ORF">AVEN_159208_1</name>
</gene>